<evidence type="ECO:0000313" key="2">
    <source>
        <dbReference type="Proteomes" id="UP000654345"/>
    </source>
</evidence>
<gene>
    <name evidence="1" type="ORF">KSB_88780</name>
</gene>
<comment type="caution">
    <text evidence="1">The sequence shown here is derived from an EMBL/GenBank/DDBJ whole genome shotgun (WGS) entry which is preliminary data.</text>
</comment>
<accession>A0ABQ3V629</accession>
<protein>
    <submittedName>
        <fullName evidence="1">Uncharacterized protein</fullName>
    </submittedName>
</protein>
<sequence length="68" mass="7844">MTLKNKNLRDDCDVLDVDLDQSDDGFELDLRVYHLRPKTAQLVGIHVSNLLGFSYPFQWIHPCATLLE</sequence>
<reference evidence="1 2" key="1">
    <citation type="journal article" date="2021" name="Int. J. Syst. Evol. Microbiol.">
        <title>Reticulibacter mediterranei gen. nov., sp. nov., within the new family Reticulibacteraceae fam. nov., and Ktedonospora formicarum gen. nov., sp. nov., Ktedonobacter robiniae sp. nov., Dictyobacter formicarum sp. nov. and Dictyobacter arantiisoli sp. nov., belonging to the class Ktedonobacteria.</title>
        <authorList>
            <person name="Yabe S."/>
            <person name="Zheng Y."/>
            <person name="Wang C.M."/>
            <person name="Sakai Y."/>
            <person name="Abe K."/>
            <person name="Yokota A."/>
            <person name="Donadio S."/>
            <person name="Cavaletti L."/>
            <person name="Monciardini P."/>
        </authorList>
    </citation>
    <scope>NUCLEOTIDE SEQUENCE [LARGE SCALE GENOMIC DNA]</scope>
    <source>
        <strain evidence="1 2">SOSP1-30</strain>
    </source>
</reference>
<name>A0ABQ3V629_9CHLR</name>
<dbReference type="RefSeq" id="WP_201376528.1">
    <property type="nucleotide sequence ID" value="NZ_BNJG01000005.1"/>
</dbReference>
<dbReference type="EMBL" id="BNJG01000005">
    <property type="protein sequence ID" value="GHO60403.1"/>
    <property type="molecule type" value="Genomic_DNA"/>
</dbReference>
<keyword evidence="2" id="KW-1185">Reference proteome</keyword>
<dbReference type="Proteomes" id="UP000654345">
    <property type="component" value="Unassembled WGS sequence"/>
</dbReference>
<organism evidence="1 2">
    <name type="scientific">Ktedonobacter robiniae</name>
    <dbReference type="NCBI Taxonomy" id="2778365"/>
    <lineage>
        <taxon>Bacteria</taxon>
        <taxon>Bacillati</taxon>
        <taxon>Chloroflexota</taxon>
        <taxon>Ktedonobacteria</taxon>
        <taxon>Ktedonobacterales</taxon>
        <taxon>Ktedonobacteraceae</taxon>
        <taxon>Ktedonobacter</taxon>
    </lineage>
</organism>
<proteinExistence type="predicted"/>
<evidence type="ECO:0000313" key="1">
    <source>
        <dbReference type="EMBL" id="GHO60403.1"/>
    </source>
</evidence>